<evidence type="ECO:0000259" key="3">
    <source>
        <dbReference type="Pfam" id="PF02371"/>
    </source>
</evidence>
<accession>A0AAW6LQI4</accession>
<dbReference type="Proteomes" id="UP001217325">
    <property type="component" value="Unassembled WGS sequence"/>
</dbReference>
<dbReference type="Pfam" id="PF02371">
    <property type="entry name" value="Transposase_20"/>
    <property type="match status" value="1"/>
</dbReference>
<reference evidence="4" key="1">
    <citation type="submission" date="2023-02" db="EMBL/GenBank/DDBJ databases">
        <title>A novel hydrolase synthesized by Rhodococcus erythropolis HQ is responsible for the detoxification of Zearalenone.</title>
        <authorList>
            <person name="Hu J."/>
            <person name="Xu J."/>
        </authorList>
    </citation>
    <scope>NUCLEOTIDE SEQUENCE</scope>
    <source>
        <strain evidence="4">HQ</strain>
    </source>
</reference>
<proteinExistence type="predicted"/>
<evidence type="ECO:0000256" key="1">
    <source>
        <dbReference type="SAM" id="Coils"/>
    </source>
</evidence>
<evidence type="ECO:0000313" key="4">
    <source>
        <dbReference type="EMBL" id="MDE8649339.1"/>
    </source>
</evidence>
<feature type="domain" description="Transposase IS110-like N-terminal" evidence="2">
    <location>
        <begin position="12"/>
        <end position="157"/>
    </location>
</feature>
<dbReference type="PANTHER" id="PTHR33055:SF16">
    <property type="entry name" value="TRANSPOSASE FOR INSERTION SEQUENCE ELEMENT IS1547"/>
    <property type="match status" value="1"/>
</dbReference>
<evidence type="ECO:0000313" key="5">
    <source>
        <dbReference type="Proteomes" id="UP001217325"/>
    </source>
</evidence>
<dbReference type="AlphaFoldDB" id="A0AAW6LQI4"/>
<dbReference type="InterPro" id="IPR047650">
    <property type="entry name" value="Transpos_IS110"/>
</dbReference>
<keyword evidence="1" id="KW-0175">Coiled coil</keyword>
<dbReference type="RefSeq" id="WP_075836287.1">
    <property type="nucleotide sequence ID" value="NZ_JARDXE010000026.1"/>
</dbReference>
<evidence type="ECO:0000259" key="2">
    <source>
        <dbReference type="Pfam" id="PF01548"/>
    </source>
</evidence>
<dbReference type="GO" id="GO:0003677">
    <property type="term" value="F:DNA binding"/>
    <property type="evidence" value="ECO:0007669"/>
    <property type="project" value="InterPro"/>
</dbReference>
<dbReference type="Pfam" id="PF01548">
    <property type="entry name" value="DEDD_Tnp_IS110"/>
    <property type="match status" value="1"/>
</dbReference>
<feature type="domain" description="Transposase IS116/IS110/IS902 C-terminal" evidence="3">
    <location>
        <begin position="237"/>
        <end position="315"/>
    </location>
</feature>
<organism evidence="4 5">
    <name type="scientific">Rhodococcus qingshengii</name>
    <dbReference type="NCBI Taxonomy" id="334542"/>
    <lineage>
        <taxon>Bacteria</taxon>
        <taxon>Bacillati</taxon>
        <taxon>Actinomycetota</taxon>
        <taxon>Actinomycetes</taxon>
        <taxon>Mycobacteriales</taxon>
        <taxon>Nocardiaceae</taxon>
        <taxon>Rhodococcus</taxon>
        <taxon>Rhodococcus erythropolis group</taxon>
    </lineage>
</organism>
<dbReference type="GO" id="GO:0004803">
    <property type="term" value="F:transposase activity"/>
    <property type="evidence" value="ECO:0007669"/>
    <property type="project" value="InterPro"/>
</dbReference>
<dbReference type="InterPro" id="IPR002525">
    <property type="entry name" value="Transp_IS110-like_N"/>
</dbReference>
<dbReference type="EMBL" id="JARDXE010000026">
    <property type="protein sequence ID" value="MDE8649339.1"/>
    <property type="molecule type" value="Genomic_DNA"/>
</dbReference>
<comment type="caution">
    <text evidence="4">The sequence shown here is derived from an EMBL/GenBank/DDBJ whole genome shotgun (WGS) entry which is preliminary data.</text>
</comment>
<dbReference type="InterPro" id="IPR003346">
    <property type="entry name" value="Transposase_20"/>
</dbReference>
<dbReference type="PANTHER" id="PTHR33055">
    <property type="entry name" value="TRANSPOSASE FOR INSERTION SEQUENCE ELEMENT IS1111A"/>
    <property type="match status" value="1"/>
</dbReference>
<name>A0AAW6LQI4_RHOSG</name>
<sequence>MNTTPTNPNIYCGVDTHADTHHAAIVTEHGVFIEDRQFPTTRTGYDELAEWMNNLGHVIAVGIEGTSSYGAGLARHLRNIDTAVVEVPRPNRRLRHDHGKSDPIDAEAAARTVLARHQLSEPKYGTGVIESIRALRIARNSAVKAATAAINALRSMIVTAPEQLRTQLRGHSQGKLLDACAALTPNLADLADPAEATMVALRSLARRVGELRKEARDLKKQLTQLINDSAPRTAGVFGLGPDTAAALLITVGDNPERLRSEASFAHLCGVAPIPASSGKTNRHRLHRGGDRRANQALHTAVVVRLRYRDTAREYAKRRTSEGKSMPEIIRCQKRYLAREVFSALRADYQGLTT</sequence>
<feature type="coiled-coil region" evidence="1">
    <location>
        <begin position="201"/>
        <end position="228"/>
    </location>
</feature>
<dbReference type="NCBIfam" id="NF033542">
    <property type="entry name" value="transpos_IS110"/>
    <property type="match status" value="1"/>
</dbReference>
<dbReference type="GO" id="GO:0006313">
    <property type="term" value="P:DNA transposition"/>
    <property type="evidence" value="ECO:0007669"/>
    <property type="project" value="InterPro"/>
</dbReference>
<gene>
    <name evidence="4" type="ORF">PXH69_30650</name>
</gene>
<protein>
    <submittedName>
        <fullName evidence="4">IS110 family transposase</fullName>
    </submittedName>
</protein>